<evidence type="ECO:0000259" key="1">
    <source>
        <dbReference type="SMART" id="SM00460"/>
    </source>
</evidence>
<evidence type="ECO:0000313" key="3">
    <source>
        <dbReference type="Proteomes" id="UP000619295"/>
    </source>
</evidence>
<sequence>MHLRVRHATTYRYAEPVSFGPHRLMLRPRDSFDLRLVDTALAISPPAMLRWMHDAYGNPVAVATFAEPHDTLEIVSELMLERFGSALPRSRLAPGAALTGVVYSDGERMVLQPYLHLAAADPDGVIERWLADFRAGFGPGSGHLLRDLAHAIHAGLSYAVRYDEGTQHPADTLLLGSGSCRDYAWLFIELARRMGFAARFVTGYIQDQTPDAAGLISPVGLTHAWADVFIPGDGWVEFDPTNDLVADRQLLRIAVARVPEDASPIAGSFTGPPGAFLGLSVGVLIEPVEAPLEKPC</sequence>
<organism evidence="2 3">
    <name type="scientific">Bosea spartocytisi</name>
    <dbReference type="NCBI Taxonomy" id="2773451"/>
    <lineage>
        <taxon>Bacteria</taxon>
        <taxon>Pseudomonadati</taxon>
        <taxon>Pseudomonadota</taxon>
        <taxon>Alphaproteobacteria</taxon>
        <taxon>Hyphomicrobiales</taxon>
        <taxon>Boseaceae</taxon>
        <taxon>Bosea</taxon>
    </lineage>
</organism>
<dbReference type="InterPro" id="IPR002931">
    <property type="entry name" value="Transglutaminase-like"/>
</dbReference>
<dbReference type="PANTHER" id="PTHR33490:SF1">
    <property type="entry name" value="SLL1233 PROTEIN"/>
    <property type="match status" value="1"/>
</dbReference>
<comment type="caution">
    <text evidence="2">The sequence shown here is derived from an EMBL/GenBank/DDBJ whole genome shotgun (WGS) entry which is preliminary data.</text>
</comment>
<dbReference type="Proteomes" id="UP000619295">
    <property type="component" value="Unassembled WGS sequence"/>
</dbReference>
<dbReference type="SUPFAM" id="SSF54001">
    <property type="entry name" value="Cysteine proteinases"/>
    <property type="match status" value="1"/>
</dbReference>
<keyword evidence="3" id="KW-1185">Reference proteome</keyword>
<dbReference type="Pfam" id="PF01841">
    <property type="entry name" value="Transglut_core"/>
    <property type="match status" value="1"/>
</dbReference>
<accession>A0A927EB18</accession>
<dbReference type="PANTHER" id="PTHR33490">
    <property type="entry name" value="BLR5614 PROTEIN-RELATED"/>
    <property type="match status" value="1"/>
</dbReference>
<dbReference type="InterPro" id="IPR038765">
    <property type="entry name" value="Papain-like_cys_pep_sf"/>
</dbReference>
<dbReference type="Pfam" id="PF08379">
    <property type="entry name" value="Bact_transglu_N"/>
    <property type="match status" value="1"/>
</dbReference>
<protein>
    <submittedName>
        <fullName evidence="2">Transglutaminase family protein</fullName>
    </submittedName>
</protein>
<feature type="domain" description="Transglutaminase-like" evidence="1">
    <location>
        <begin position="172"/>
        <end position="242"/>
    </location>
</feature>
<dbReference type="Gene3D" id="3.10.620.30">
    <property type="match status" value="1"/>
</dbReference>
<dbReference type="AlphaFoldDB" id="A0A927EB18"/>
<reference evidence="2" key="1">
    <citation type="submission" date="2020-09" db="EMBL/GenBank/DDBJ databases">
        <title>Bosea spartocytisi sp. nov. a root nodule endophyte of Spartocytisus supranubius in the high mountain ecosystem fo the Teide National Park (Canary Islands, Spain).</title>
        <authorList>
            <person name="Pulido-Suarez L."/>
            <person name="Peix A."/>
            <person name="Igual J.M."/>
            <person name="Socas-Perez N."/>
            <person name="Velazquez E."/>
            <person name="Flores-Felix J.D."/>
            <person name="Leon-Barrios M."/>
        </authorList>
    </citation>
    <scope>NUCLEOTIDE SEQUENCE</scope>
    <source>
        <strain evidence="2">SSUT16</strain>
    </source>
</reference>
<dbReference type="RefSeq" id="WP_038365039.1">
    <property type="nucleotide sequence ID" value="NZ_JACXWY010000003.1"/>
</dbReference>
<name>A0A927EB18_9HYPH</name>
<proteinExistence type="predicted"/>
<dbReference type="SMART" id="SM00460">
    <property type="entry name" value="TGc"/>
    <property type="match status" value="1"/>
</dbReference>
<dbReference type="EMBL" id="JACXWY010000003">
    <property type="protein sequence ID" value="MBD3845479.1"/>
    <property type="molecule type" value="Genomic_DNA"/>
</dbReference>
<dbReference type="InterPro" id="IPR013589">
    <property type="entry name" value="Bac_transglu_N"/>
</dbReference>
<gene>
    <name evidence="2" type="ORF">IED13_07210</name>
</gene>
<evidence type="ECO:0000313" key="2">
    <source>
        <dbReference type="EMBL" id="MBD3845479.1"/>
    </source>
</evidence>